<accession>A0A0A1WAM2</accession>
<dbReference type="SUPFAM" id="SSF58104">
    <property type="entry name" value="Methyl-accepting chemotaxis protein (MCP) signaling domain"/>
    <property type="match status" value="1"/>
</dbReference>
<gene>
    <name evidence="2" type="ORF">SP5_088_00050</name>
</gene>
<dbReference type="OrthoDB" id="9816265at2"/>
<name>A0A0A1WAM2_9SPHN</name>
<evidence type="ECO:0000259" key="1">
    <source>
        <dbReference type="PROSITE" id="PS51671"/>
    </source>
</evidence>
<dbReference type="PROSITE" id="PS51671">
    <property type="entry name" value="ACT"/>
    <property type="match status" value="1"/>
</dbReference>
<organism evidence="2 3">
    <name type="scientific">Sphingomonas parapaucimobilis NBRC 15100</name>
    <dbReference type="NCBI Taxonomy" id="1219049"/>
    <lineage>
        <taxon>Bacteria</taxon>
        <taxon>Pseudomonadati</taxon>
        <taxon>Pseudomonadota</taxon>
        <taxon>Alphaproteobacteria</taxon>
        <taxon>Sphingomonadales</taxon>
        <taxon>Sphingomonadaceae</taxon>
        <taxon>Sphingomonas</taxon>
    </lineage>
</organism>
<proteinExistence type="predicted"/>
<keyword evidence="3" id="KW-1185">Reference proteome</keyword>
<feature type="domain" description="ACT" evidence="1">
    <location>
        <begin position="107"/>
        <end position="186"/>
    </location>
</feature>
<dbReference type="EMBL" id="BBPI01000088">
    <property type="protein sequence ID" value="GAM02515.1"/>
    <property type="molecule type" value="Genomic_DNA"/>
</dbReference>
<evidence type="ECO:0000313" key="3">
    <source>
        <dbReference type="Proteomes" id="UP000032305"/>
    </source>
</evidence>
<sequence length="582" mass="61735">MFVARIDTDNAVPLAGGLPTSPAISFAVLAEQVQNRMGGLEDAFRETGETLATAIGTIDGMADGLASIRQALSHDTAGVAVSRLRDVAYRLITLPIIQKRRAIEVETLTGRTRELRGLLNEVSTILKLLGIYGMNIKIASSGEAAFFNFVVGMDEKLTTGRQELRQIERQLDQFGRVVGDVQKADRLLATECDRAGAAVPAELTANANALQDHIESVMRMTDEVGGIVRTVQGEVARILGAIQIGDSVRQRAEHAITMLHRVASEDANGGMPDGARAHMARLISAQLNAMADEFGREIASIVTSLERLAPLADHLRDLLGSQGGADGQLLFRLEHGISTLGNVTDQLCDADGHLAELTGFVSRTLADLTDGLSRIRHIAVNVQDISTNTQLLCRRHGTLGRAVAVIAKEVAPCASRLDQLSVAVGSLIGVLSGIDLVQQDNTHSKNGDTRGALQEALSVVRRACESSAGAMVKGGGDAERIVASLQASAGDLGEQRDFVEALCSVALGLTRYADRVAPETPDGTELTAADEAVLAELLPWAASLYTMASERLIHAAYLLPGMEPVATVTAAVTFDDDDDGLF</sequence>
<dbReference type="InterPro" id="IPR002912">
    <property type="entry name" value="ACT_dom"/>
</dbReference>
<comment type="caution">
    <text evidence="2">The sequence shown here is derived from an EMBL/GenBank/DDBJ whole genome shotgun (WGS) entry which is preliminary data.</text>
</comment>
<evidence type="ECO:0000313" key="2">
    <source>
        <dbReference type="EMBL" id="GAM02515.1"/>
    </source>
</evidence>
<dbReference type="Gene3D" id="1.10.287.950">
    <property type="entry name" value="Methyl-accepting chemotaxis protein"/>
    <property type="match status" value="1"/>
</dbReference>
<dbReference type="Proteomes" id="UP000032305">
    <property type="component" value="Unassembled WGS sequence"/>
</dbReference>
<dbReference type="RefSeq" id="WP_042490564.1">
    <property type="nucleotide sequence ID" value="NZ_BBPI01000088.1"/>
</dbReference>
<protein>
    <recommendedName>
        <fullName evidence="1">ACT domain-containing protein</fullName>
    </recommendedName>
</protein>
<dbReference type="eggNOG" id="COG0840">
    <property type="taxonomic scope" value="Bacteria"/>
</dbReference>
<reference evidence="2 3" key="1">
    <citation type="submission" date="2014-11" db="EMBL/GenBank/DDBJ databases">
        <title>Whole genome shotgun sequence of Sphingomonas parapaucimobilis NBRC 15100.</title>
        <authorList>
            <person name="Katano-Makiyama Y."/>
            <person name="Hosoyama A."/>
            <person name="Hashimoto M."/>
            <person name="Hosoyama Y."/>
            <person name="Noguchi M."/>
            <person name="Numata M."/>
            <person name="Tsuchikane K."/>
            <person name="Hirakata S."/>
            <person name="Uohara A."/>
            <person name="Shimodaira J."/>
            <person name="Ohji S."/>
            <person name="Ichikawa N."/>
            <person name="Kimura A."/>
            <person name="Yamazoe A."/>
            <person name="Fujita N."/>
        </authorList>
    </citation>
    <scope>NUCLEOTIDE SEQUENCE [LARGE SCALE GENOMIC DNA]</scope>
    <source>
        <strain evidence="2 3">NBRC 15100</strain>
    </source>
</reference>
<dbReference type="AlphaFoldDB" id="A0A0A1WAM2"/>